<name>B0DH42_LACBS</name>
<accession>B0DH42</accession>
<keyword evidence="2" id="KW-1185">Reference proteome</keyword>
<protein>
    <submittedName>
        <fullName evidence="1">Predicted protein</fullName>
    </submittedName>
</protein>
<reference evidence="1 2" key="1">
    <citation type="journal article" date="2008" name="Nature">
        <title>The genome of Laccaria bicolor provides insights into mycorrhizal symbiosis.</title>
        <authorList>
            <person name="Martin F."/>
            <person name="Aerts A."/>
            <person name="Ahren D."/>
            <person name="Brun A."/>
            <person name="Danchin E.G.J."/>
            <person name="Duchaussoy F."/>
            <person name="Gibon J."/>
            <person name="Kohler A."/>
            <person name="Lindquist E."/>
            <person name="Pereda V."/>
            <person name="Salamov A."/>
            <person name="Shapiro H.J."/>
            <person name="Wuyts J."/>
            <person name="Blaudez D."/>
            <person name="Buee M."/>
            <person name="Brokstein P."/>
            <person name="Canbaeck B."/>
            <person name="Cohen D."/>
            <person name="Courty P.E."/>
            <person name="Coutinho P.M."/>
            <person name="Delaruelle C."/>
            <person name="Detter J.C."/>
            <person name="Deveau A."/>
            <person name="DiFazio S."/>
            <person name="Duplessis S."/>
            <person name="Fraissinet-Tachet L."/>
            <person name="Lucic E."/>
            <person name="Frey-Klett P."/>
            <person name="Fourrey C."/>
            <person name="Feussner I."/>
            <person name="Gay G."/>
            <person name="Grimwood J."/>
            <person name="Hoegger P.J."/>
            <person name="Jain P."/>
            <person name="Kilaru S."/>
            <person name="Labbe J."/>
            <person name="Lin Y.C."/>
            <person name="Legue V."/>
            <person name="Le Tacon F."/>
            <person name="Marmeisse R."/>
            <person name="Melayah D."/>
            <person name="Montanini B."/>
            <person name="Muratet M."/>
            <person name="Nehls U."/>
            <person name="Niculita-Hirzel H."/>
            <person name="Oudot-Le Secq M.P."/>
            <person name="Peter M."/>
            <person name="Quesneville H."/>
            <person name="Rajashekar B."/>
            <person name="Reich M."/>
            <person name="Rouhier N."/>
            <person name="Schmutz J."/>
            <person name="Yin T."/>
            <person name="Chalot M."/>
            <person name="Henrissat B."/>
            <person name="Kuees U."/>
            <person name="Lucas S."/>
            <person name="Van de Peer Y."/>
            <person name="Podila G.K."/>
            <person name="Polle A."/>
            <person name="Pukkila P.J."/>
            <person name="Richardson P.M."/>
            <person name="Rouze P."/>
            <person name="Sanders I.R."/>
            <person name="Stajich J.E."/>
            <person name="Tunlid A."/>
            <person name="Tuskan G."/>
            <person name="Grigoriev I.V."/>
        </authorList>
    </citation>
    <scope>NUCLEOTIDE SEQUENCE [LARGE SCALE GENOMIC DNA]</scope>
    <source>
        <strain evidence="2">S238N-H82 / ATCC MYA-4686</strain>
    </source>
</reference>
<dbReference type="InParanoid" id="B0DH42"/>
<gene>
    <name evidence="1" type="ORF">LACBIDRAFT_329111</name>
</gene>
<organism evidence="2">
    <name type="scientific">Laccaria bicolor (strain S238N-H82 / ATCC MYA-4686)</name>
    <name type="common">Bicoloured deceiver</name>
    <name type="synonym">Laccaria laccata var. bicolor</name>
    <dbReference type="NCBI Taxonomy" id="486041"/>
    <lineage>
        <taxon>Eukaryota</taxon>
        <taxon>Fungi</taxon>
        <taxon>Dikarya</taxon>
        <taxon>Basidiomycota</taxon>
        <taxon>Agaricomycotina</taxon>
        <taxon>Agaricomycetes</taxon>
        <taxon>Agaricomycetidae</taxon>
        <taxon>Agaricales</taxon>
        <taxon>Agaricineae</taxon>
        <taxon>Hydnangiaceae</taxon>
        <taxon>Laccaria</taxon>
    </lineage>
</organism>
<sequence length="230" mass="26606">MSGSTSPYFPHFLWEFCPSHVHMHGTIFEDFNSGFLDVETQKIFKEAEQSFTKLEPDARSVVTDLLDRTVWSEENTKRSIPFNRRDVEILHKYFVFLRFCNSAAYRQMVVSFQMSGYEGPKDGLNFNLYKPSVAKHRKRLILHGFIDFLEHSWANGLIRSFSDERLPIGCALRWHCLRDQEVVLADCCFGSRDEGFDEDPSFTSLSGLLHFPYHRMPSFGGSKSIRTIAA</sequence>
<dbReference type="GeneID" id="6078948"/>
<evidence type="ECO:0000313" key="1">
    <source>
        <dbReference type="EMBL" id="EDR06046.1"/>
    </source>
</evidence>
<dbReference type="AlphaFoldDB" id="B0DH42"/>
<dbReference type="RefSeq" id="XP_001883334.1">
    <property type="nucleotide sequence ID" value="XM_001883299.1"/>
</dbReference>
<dbReference type="EMBL" id="DS547110">
    <property type="protein sequence ID" value="EDR06046.1"/>
    <property type="molecule type" value="Genomic_DNA"/>
</dbReference>
<evidence type="ECO:0000313" key="2">
    <source>
        <dbReference type="Proteomes" id="UP000001194"/>
    </source>
</evidence>
<dbReference type="KEGG" id="lbc:LACBIDRAFT_329111"/>
<dbReference type="HOGENOM" id="CLU_1204959_0_0_1"/>
<dbReference type="OrthoDB" id="6718656at2759"/>
<dbReference type="Proteomes" id="UP000001194">
    <property type="component" value="Unassembled WGS sequence"/>
</dbReference>
<dbReference type="STRING" id="486041.B0DH42"/>
<proteinExistence type="predicted"/>